<dbReference type="Gene3D" id="1.25.40.10">
    <property type="entry name" value="Tetratricopeptide repeat domain"/>
    <property type="match status" value="1"/>
</dbReference>
<evidence type="ECO:0000313" key="8">
    <source>
        <dbReference type="EMBL" id="MBB6170479.1"/>
    </source>
</evidence>
<dbReference type="InterPro" id="IPR005158">
    <property type="entry name" value="BTAD"/>
</dbReference>
<dbReference type="InterPro" id="IPR036388">
    <property type="entry name" value="WH-like_DNA-bd_sf"/>
</dbReference>
<dbReference type="InterPro" id="IPR016032">
    <property type="entry name" value="Sig_transdc_resp-reg_C-effctor"/>
</dbReference>
<dbReference type="CDD" id="cd15831">
    <property type="entry name" value="BTAD"/>
    <property type="match status" value="1"/>
</dbReference>
<dbReference type="SMART" id="SM00862">
    <property type="entry name" value="Trans_reg_C"/>
    <property type="match status" value="1"/>
</dbReference>
<evidence type="ECO:0000313" key="9">
    <source>
        <dbReference type="Proteomes" id="UP000546642"/>
    </source>
</evidence>
<name>A0A7X0D4W5_9ACTN</name>
<evidence type="ECO:0000256" key="5">
    <source>
        <dbReference type="PROSITE-ProRule" id="PRU01091"/>
    </source>
</evidence>
<evidence type="ECO:0000256" key="6">
    <source>
        <dbReference type="SAM" id="MobiDB-lite"/>
    </source>
</evidence>
<evidence type="ECO:0000256" key="2">
    <source>
        <dbReference type="ARBA" id="ARBA00023015"/>
    </source>
</evidence>
<accession>A0A7X0D4W5</accession>
<dbReference type="InterPro" id="IPR027417">
    <property type="entry name" value="P-loop_NTPase"/>
</dbReference>
<dbReference type="EMBL" id="JACHDS010000001">
    <property type="protein sequence ID" value="MBB6170479.1"/>
    <property type="molecule type" value="Genomic_DNA"/>
</dbReference>
<evidence type="ECO:0000259" key="7">
    <source>
        <dbReference type="PROSITE" id="PS51755"/>
    </source>
</evidence>
<keyword evidence="2" id="KW-0805">Transcription regulation</keyword>
<evidence type="ECO:0000256" key="1">
    <source>
        <dbReference type="ARBA" id="ARBA00005820"/>
    </source>
</evidence>
<dbReference type="AlphaFoldDB" id="A0A7X0D4W5"/>
<dbReference type="PROSITE" id="PS51755">
    <property type="entry name" value="OMPR_PHOB"/>
    <property type="match status" value="1"/>
</dbReference>
<dbReference type="PANTHER" id="PTHR35807">
    <property type="entry name" value="TRANSCRIPTIONAL REGULATOR REDD-RELATED"/>
    <property type="match status" value="1"/>
</dbReference>
<dbReference type="Pfam" id="PF00486">
    <property type="entry name" value="Trans_reg_C"/>
    <property type="match status" value="1"/>
</dbReference>
<dbReference type="GO" id="GO:0006355">
    <property type="term" value="P:regulation of DNA-templated transcription"/>
    <property type="evidence" value="ECO:0007669"/>
    <property type="project" value="InterPro"/>
</dbReference>
<keyword evidence="9" id="KW-1185">Reference proteome</keyword>
<dbReference type="Pfam" id="PF03704">
    <property type="entry name" value="BTAD"/>
    <property type="match status" value="1"/>
</dbReference>
<proteinExistence type="inferred from homology"/>
<feature type="DNA-binding region" description="OmpR/PhoB-type" evidence="5">
    <location>
        <begin position="1"/>
        <end position="96"/>
    </location>
</feature>
<dbReference type="RefSeq" id="WP_184073164.1">
    <property type="nucleotide sequence ID" value="NZ_JACHDS010000001.1"/>
</dbReference>
<reference evidence="8 9" key="1">
    <citation type="submission" date="2020-08" db="EMBL/GenBank/DDBJ databases">
        <title>Sequencing the genomes of 1000 actinobacteria strains.</title>
        <authorList>
            <person name="Klenk H.-P."/>
        </authorList>
    </citation>
    <scope>NUCLEOTIDE SEQUENCE [LARGE SCALE GENOMIC DNA]</scope>
    <source>
        <strain evidence="8 9">DSM 46659</strain>
    </source>
</reference>
<organism evidence="8 9">
    <name type="scientific">Nocardiopsis mwathae</name>
    <dbReference type="NCBI Taxonomy" id="1472723"/>
    <lineage>
        <taxon>Bacteria</taxon>
        <taxon>Bacillati</taxon>
        <taxon>Actinomycetota</taxon>
        <taxon>Actinomycetes</taxon>
        <taxon>Streptosporangiales</taxon>
        <taxon>Nocardiopsidaceae</taxon>
        <taxon>Nocardiopsis</taxon>
    </lineage>
</organism>
<dbReference type="GO" id="GO:0000160">
    <property type="term" value="P:phosphorelay signal transduction system"/>
    <property type="evidence" value="ECO:0007669"/>
    <property type="project" value="InterPro"/>
</dbReference>
<feature type="region of interest" description="Disordered" evidence="6">
    <location>
        <begin position="253"/>
        <end position="283"/>
    </location>
</feature>
<evidence type="ECO:0000256" key="3">
    <source>
        <dbReference type="ARBA" id="ARBA00023125"/>
    </source>
</evidence>
<dbReference type="Proteomes" id="UP000546642">
    <property type="component" value="Unassembled WGS sequence"/>
</dbReference>
<dbReference type="SUPFAM" id="SSF46894">
    <property type="entry name" value="C-terminal effector domain of the bipartite response regulators"/>
    <property type="match status" value="1"/>
</dbReference>
<dbReference type="InterPro" id="IPR051677">
    <property type="entry name" value="AfsR-DnrI-RedD_regulator"/>
</dbReference>
<gene>
    <name evidence="8" type="ORF">HNR23_000539</name>
</gene>
<comment type="caution">
    <text evidence="8">The sequence shown here is derived from an EMBL/GenBank/DDBJ whole genome shotgun (WGS) entry which is preliminary data.</text>
</comment>
<protein>
    <submittedName>
        <fullName evidence="8">DNA-binding SARP family transcriptional activator</fullName>
    </submittedName>
</protein>
<dbReference type="SUPFAM" id="SSF48452">
    <property type="entry name" value="TPR-like"/>
    <property type="match status" value="1"/>
</dbReference>
<comment type="similarity">
    <text evidence="1">Belongs to the AfsR/DnrI/RedD regulatory family.</text>
</comment>
<dbReference type="Gene3D" id="3.40.50.300">
    <property type="entry name" value="P-loop containing nucleotide triphosphate hydrolases"/>
    <property type="match status" value="1"/>
</dbReference>
<dbReference type="SUPFAM" id="SSF52540">
    <property type="entry name" value="P-loop containing nucleoside triphosphate hydrolases"/>
    <property type="match status" value="1"/>
</dbReference>
<dbReference type="SMART" id="SM01043">
    <property type="entry name" value="BTAD"/>
    <property type="match status" value="1"/>
</dbReference>
<dbReference type="PANTHER" id="PTHR35807:SF1">
    <property type="entry name" value="TRANSCRIPTIONAL REGULATOR REDD"/>
    <property type="match status" value="1"/>
</dbReference>
<keyword evidence="3 5" id="KW-0238">DNA-binding</keyword>
<dbReference type="InterPro" id="IPR011990">
    <property type="entry name" value="TPR-like_helical_dom_sf"/>
</dbReference>
<sequence>MADIAFGVLGPLTAQVADAPFRLRGGKRRILLAALLLRANRTVPVEELVARIWGERPPSSRIGALQVQVARLRAALGKIHDGPLIASVSSGYRIELAPHQLDLLGFRALMLAAREAEHQGDLPRRCDALRRAVDLWRGPVLPDVASDTLHEHDVAQVREELLRATEERCAAELALGRPEEVLDLLAGVTTRHPEREELVRLRMTALYRCGRQSEALESYERTRRVLADRLGVDPGRPLRETFHAVLRGNLEAPSVPHQRSARTSTVRGVRGRRGPRSVPAQLPADTRGFVGRAAELVELERRVGGGRGAAGRVLISGPLGAGCTALAVHWAHGAAHGFPDGQLYADLRGDGRAPLPAGEVLRRFLGAFGVVECVPVDTDERAALLRSVLASRRVLMVLDNAHCAAQVRPLLPGSSSCGVIVTSRYWLADLIARDGIPALAVGPLSADEAAELLRGLVGARRSAAEPGAVRRLAEAAGRLPLPIRMVAAWLTTHPDSGIAALAQDIEARREADVAERVAAALGGDPRFLLGQAPPGGRAWRE</sequence>
<keyword evidence="4" id="KW-0804">Transcription</keyword>
<evidence type="ECO:0000256" key="4">
    <source>
        <dbReference type="ARBA" id="ARBA00023163"/>
    </source>
</evidence>
<feature type="domain" description="OmpR/PhoB-type" evidence="7">
    <location>
        <begin position="1"/>
        <end position="96"/>
    </location>
</feature>
<dbReference type="GO" id="GO:0003677">
    <property type="term" value="F:DNA binding"/>
    <property type="evidence" value="ECO:0007669"/>
    <property type="project" value="UniProtKB-UniRule"/>
</dbReference>
<dbReference type="InterPro" id="IPR001867">
    <property type="entry name" value="OmpR/PhoB-type_DNA-bd"/>
</dbReference>
<dbReference type="Gene3D" id="1.10.10.10">
    <property type="entry name" value="Winged helix-like DNA-binding domain superfamily/Winged helix DNA-binding domain"/>
    <property type="match status" value="1"/>
</dbReference>